<reference evidence="2 3" key="1">
    <citation type="submission" date="2019-01" db="EMBL/GenBank/DDBJ databases">
        <title>Draft genome sequence of Psathyrella aberdarensis IHI B618.</title>
        <authorList>
            <person name="Buettner E."/>
            <person name="Kellner H."/>
        </authorList>
    </citation>
    <scope>NUCLEOTIDE SEQUENCE [LARGE SCALE GENOMIC DNA]</scope>
    <source>
        <strain evidence="2 3">IHI B618</strain>
    </source>
</reference>
<name>A0A4Q2DWD6_9AGAR</name>
<protein>
    <submittedName>
        <fullName evidence="2">Uncharacterized protein</fullName>
    </submittedName>
</protein>
<feature type="region of interest" description="Disordered" evidence="1">
    <location>
        <begin position="153"/>
        <end position="182"/>
    </location>
</feature>
<dbReference type="OrthoDB" id="2960209at2759"/>
<dbReference type="EMBL" id="SDEE01000028">
    <property type="protein sequence ID" value="RXW23966.1"/>
    <property type="molecule type" value="Genomic_DNA"/>
</dbReference>
<evidence type="ECO:0000313" key="2">
    <source>
        <dbReference type="EMBL" id="RXW23966.1"/>
    </source>
</evidence>
<feature type="region of interest" description="Disordered" evidence="1">
    <location>
        <begin position="57"/>
        <end position="112"/>
    </location>
</feature>
<evidence type="ECO:0000256" key="1">
    <source>
        <dbReference type="SAM" id="MobiDB-lite"/>
    </source>
</evidence>
<evidence type="ECO:0000313" key="3">
    <source>
        <dbReference type="Proteomes" id="UP000290288"/>
    </source>
</evidence>
<feature type="compositionally biased region" description="Low complexity" evidence="1">
    <location>
        <begin position="57"/>
        <end position="80"/>
    </location>
</feature>
<dbReference type="AlphaFoldDB" id="A0A4Q2DWD6"/>
<sequence>MTPGHPRYHTSWSMGCSPGSGGFYRYRRGPSRILWFIVGAGAASWYIKRSQSGHAKSVQWQPSSGPSQQQSGSSSTAPSTQAPPPPSHYPTQAPPIYQSSQQLPVPQHYPEPPVQVAKAEDSVINQGVSEAMNLAETTLESILGTAQALKLQLADQRAERERQQKDAEKKREEELRSPSRWV</sequence>
<dbReference type="Proteomes" id="UP000290288">
    <property type="component" value="Unassembled WGS sequence"/>
</dbReference>
<gene>
    <name evidence="2" type="ORF">EST38_g1868</name>
</gene>
<feature type="compositionally biased region" description="Basic and acidic residues" evidence="1">
    <location>
        <begin position="156"/>
        <end position="182"/>
    </location>
</feature>
<comment type="caution">
    <text evidence="2">The sequence shown here is derived from an EMBL/GenBank/DDBJ whole genome shotgun (WGS) entry which is preliminary data.</text>
</comment>
<organism evidence="2 3">
    <name type="scientific">Candolleomyces aberdarensis</name>
    <dbReference type="NCBI Taxonomy" id="2316362"/>
    <lineage>
        <taxon>Eukaryota</taxon>
        <taxon>Fungi</taxon>
        <taxon>Dikarya</taxon>
        <taxon>Basidiomycota</taxon>
        <taxon>Agaricomycotina</taxon>
        <taxon>Agaricomycetes</taxon>
        <taxon>Agaricomycetidae</taxon>
        <taxon>Agaricales</taxon>
        <taxon>Agaricineae</taxon>
        <taxon>Psathyrellaceae</taxon>
        <taxon>Candolleomyces</taxon>
    </lineage>
</organism>
<keyword evidence="3" id="KW-1185">Reference proteome</keyword>
<accession>A0A4Q2DWD6</accession>
<proteinExistence type="predicted"/>